<dbReference type="Gene3D" id="1.25.40.120">
    <property type="entry name" value="Protein prenylyltransferase"/>
    <property type="match status" value="1"/>
</dbReference>
<evidence type="ECO:0000256" key="8">
    <source>
        <dbReference type="ARBA" id="ARBA00047658"/>
    </source>
</evidence>
<dbReference type="PANTHER" id="PTHR11129">
    <property type="entry name" value="PROTEIN FARNESYLTRANSFERASE ALPHA SUBUNIT/RAB GERANYLGERANYL TRANSFERASE ALPHA SUBUNIT"/>
    <property type="match status" value="1"/>
</dbReference>
<name>A0AAD7ZXV4_DIPPU</name>
<comment type="function">
    <text evidence="9">Catalyzes the transfer of a geranyl-geranyl moiety from geranyl-geranyl pyrophosphate to cysteines occuring in specific C-terminal amino acid sequences.</text>
</comment>
<comment type="catalytic activity">
    <reaction evidence="8 9">
        <text>geranylgeranyl diphosphate + L-cysteinyl-[protein] = S-geranylgeranyl-L-cysteinyl-[protein] + diphosphate</text>
        <dbReference type="Rhea" id="RHEA:21240"/>
        <dbReference type="Rhea" id="RHEA-COMP:10131"/>
        <dbReference type="Rhea" id="RHEA-COMP:11537"/>
        <dbReference type="ChEBI" id="CHEBI:29950"/>
        <dbReference type="ChEBI" id="CHEBI:33019"/>
        <dbReference type="ChEBI" id="CHEBI:57533"/>
        <dbReference type="ChEBI" id="CHEBI:86021"/>
        <dbReference type="EC" id="2.5.1.60"/>
    </reaction>
</comment>
<feature type="non-terminal residue" evidence="10">
    <location>
        <position position="1"/>
    </location>
</feature>
<dbReference type="Proteomes" id="UP001233999">
    <property type="component" value="Unassembled WGS sequence"/>
</dbReference>
<evidence type="ECO:0000313" key="10">
    <source>
        <dbReference type="EMBL" id="KAJ9588753.1"/>
    </source>
</evidence>
<evidence type="ECO:0000256" key="5">
    <source>
        <dbReference type="ARBA" id="ARBA00022679"/>
    </source>
</evidence>
<organism evidence="10 11">
    <name type="scientific">Diploptera punctata</name>
    <name type="common">Pacific beetle cockroach</name>
    <dbReference type="NCBI Taxonomy" id="6984"/>
    <lineage>
        <taxon>Eukaryota</taxon>
        <taxon>Metazoa</taxon>
        <taxon>Ecdysozoa</taxon>
        <taxon>Arthropoda</taxon>
        <taxon>Hexapoda</taxon>
        <taxon>Insecta</taxon>
        <taxon>Pterygota</taxon>
        <taxon>Neoptera</taxon>
        <taxon>Polyneoptera</taxon>
        <taxon>Dictyoptera</taxon>
        <taxon>Blattodea</taxon>
        <taxon>Blaberoidea</taxon>
        <taxon>Blaberidae</taxon>
        <taxon>Diplopterinae</taxon>
        <taxon>Diploptera</taxon>
    </lineage>
</organism>
<evidence type="ECO:0000256" key="2">
    <source>
        <dbReference type="ARBA" id="ARBA00012656"/>
    </source>
</evidence>
<keyword evidence="4 9" id="KW-0637">Prenyltransferase</keyword>
<evidence type="ECO:0000256" key="9">
    <source>
        <dbReference type="RuleBase" id="RU367120"/>
    </source>
</evidence>
<dbReference type="AlphaFoldDB" id="A0AAD7ZXV4"/>
<comment type="caution">
    <text evidence="10">The sequence shown here is derived from an EMBL/GenBank/DDBJ whole genome shotgun (WGS) entry which is preliminary data.</text>
</comment>
<keyword evidence="5 9" id="KW-0808">Transferase</keyword>
<evidence type="ECO:0000256" key="7">
    <source>
        <dbReference type="ARBA" id="ARBA00031267"/>
    </source>
</evidence>
<dbReference type="InterPro" id="IPR002088">
    <property type="entry name" value="Prenyl_trans_a"/>
</dbReference>
<dbReference type="PANTHER" id="PTHR11129:SF2">
    <property type="entry name" value="GERANYLGERANYL TRANSFERASE TYPE-2 SUBUNIT ALPHA"/>
    <property type="match status" value="1"/>
</dbReference>
<feature type="non-terminal residue" evidence="10">
    <location>
        <position position="158"/>
    </location>
</feature>
<dbReference type="SUPFAM" id="SSF48439">
    <property type="entry name" value="Protein prenylyltransferase"/>
    <property type="match status" value="1"/>
</dbReference>
<dbReference type="GO" id="GO:0004663">
    <property type="term" value="F:Rab geranylgeranyltransferase activity"/>
    <property type="evidence" value="ECO:0007669"/>
    <property type="project" value="UniProtKB-UniRule"/>
</dbReference>
<dbReference type="EC" id="2.5.1.60" evidence="2 9"/>
<keyword evidence="11" id="KW-1185">Reference proteome</keyword>
<dbReference type="GO" id="GO:0097354">
    <property type="term" value="P:prenylation"/>
    <property type="evidence" value="ECO:0007669"/>
    <property type="project" value="UniProtKB-UniRule"/>
</dbReference>
<proteinExistence type="inferred from homology"/>
<evidence type="ECO:0000313" key="11">
    <source>
        <dbReference type="Proteomes" id="UP001233999"/>
    </source>
</evidence>
<evidence type="ECO:0000256" key="4">
    <source>
        <dbReference type="ARBA" id="ARBA00022602"/>
    </source>
</evidence>
<protein>
    <recommendedName>
        <fullName evidence="3 9">Geranylgeranyl transferase type-2 subunit alpha</fullName>
        <ecNumber evidence="2 9">2.5.1.60</ecNumber>
    </recommendedName>
    <alternativeName>
        <fullName evidence="7 9">Geranylgeranyl transferase type II subunit alpha</fullName>
    </alternativeName>
</protein>
<dbReference type="Pfam" id="PF01239">
    <property type="entry name" value="PPTA"/>
    <property type="match status" value="1"/>
</dbReference>
<dbReference type="GO" id="GO:0005968">
    <property type="term" value="C:Rab-protein geranylgeranyltransferase complex"/>
    <property type="evidence" value="ECO:0007669"/>
    <property type="project" value="TreeGrafter"/>
</dbReference>
<dbReference type="FunFam" id="1.25.40.120:FF:000035">
    <property type="entry name" value="Geranylgeranyl transferase type-2 subunit alpha"/>
    <property type="match status" value="1"/>
</dbReference>
<reference evidence="10" key="1">
    <citation type="journal article" date="2023" name="IScience">
        <title>Live-bearing cockroach genome reveals convergent evolutionary mechanisms linked to viviparity in insects and beyond.</title>
        <authorList>
            <person name="Fouks B."/>
            <person name="Harrison M.C."/>
            <person name="Mikhailova A.A."/>
            <person name="Marchal E."/>
            <person name="English S."/>
            <person name="Carruthers M."/>
            <person name="Jennings E.C."/>
            <person name="Chiamaka E.L."/>
            <person name="Frigard R.A."/>
            <person name="Pippel M."/>
            <person name="Attardo G.M."/>
            <person name="Benoit J.B."/>
            <person name="Bornberg-Bauer E."/>
            <person name="Tobe S.S."/>
        </authorList>
    </citation>
    <scope>NUCLEOTIDE SEQUENCE</scope>
    <source>
        <strain evidence="10">Stay&amp;Tobe</strain>
    </source>
</reference>
<reference evidence="10" key="2">
    <citation type="submission" date="2023-05" db="EMBL/GenBank/DDBJ databases">
        <authorList>
            <person name="Fouks B."/>
        </authorList>
    </citation>
    <scope>NUCLEOTIDE SEQUENCE</scope>
    <source>
        <strain evidence="10">Stay&amp;Tobe</strain>
        <tissue evidence="10">Testes</tissue>
    </source>
</reference>
<gene>
    <name evidence="10" type="ORF">L9F63_017957</name>
</gene>
<dbReference type="PROSITE" id="PS51147">
    <property type="entry name" value="PFTA"/>
    <property type="match status" value="1"/>
</dbReference>
<evidence type="ECO:0000256" key="3">
    <source>
        <dbReference type="ARBA" id="ARBA00014772"/>
    </source>
</evidence>
<keyword evidence="6" id="KW-0677">Repeat</keyword>
<sequence length="158" mass="18928">QFSEFEFITDDGLFQLMLKHGRVKVRTTAEEQERKNKEREKKCQLYRKAIEQLFRKRQAGELDEVTLALSAQLLIANPDITTVWNIRRQTLEHLQLSDENKQERLVEELHMTEKCLRVNPKSYGSWHHRCWVLTTMPTPKWDQELALCNKYLDLDERN</sequence>
<comment type="similarity">
    <text evidence="1 9">Belongs to the protein prenyltransferase subunit alpha family.</text>
</comment>
<evidence type="ECO:0000256" key="1">
    <source>
        <dbReference type="ARBA" id="ARBA00006734"/>
    </source>
</evidence>
<dbReference type="EMBL" id="JASPKZ010005309">
    <property type="protein sequence ID" value="KAJ9588753.1"/>
    <property type="molecule type" value="Genomic_DNA"/>
</dbReference>
<evidence type="ECO:0000256" key="6">
    <source>
        <dbReference type="ARBA" id="ARBA00022737"/>
    </source>
</evidence>
<accession>A0AAD7ZXV4</accession>